<feature type="domain" description="DUF6273" evidence="1">
    <location>
        <begin position="84"/>
        <end position="168"/>
    </location>
</feature>
<sequence length="171" mass="18562">MIIRNRVIPGVTFEGQEARLDLWYSQLESSVQSIVRPVVDNFITGNVVHEDIIFEGPGERWQASNLQNFLVVASDLSQSDSSGTSKAFALSLADVTHLSGPGRAFPNHDERGALSIGDTVSWWWLRTPGDTGLGWFVSGSMRGELFGTRPVGTTHSTGGGIRPALIINQPL</sequence>
<accession>A0ABV4D5T3</accession>
<reference evidence="2 3" key="1">
    <citation type="submission" date="2024-03" db="EMBL/GenBank/DDBJ databases">
        <title>Mouse gut bacterial collection (mGBC) of GemPharmatech.</title>
        <authorList>
            <person name="He Y."/>
            <person name="Dong L."/>
            <person name="Wu D."/>
            <person name="Gao X."/>
            <person name="Lin Z."/>
        </authorList>
    </citation>
    <scope>NUCLEOTIDE SEQUENCE [LARGE SCALE GENOMIC DNA]</scope>
    <source>
        <strain evidence="2 3">61-15</strain>
    </source>
</reference>
<evidence type="ECO:0000313" key="2">
    <source>
        <dbReference type="EMBL" id="MEY8444214.1"/>
    </source>
</evidence>
<name>A0ABV4D5T3_9LACT</name>
<evidence type="ECO:0000259" key="1">
    <source>
        <dbReference type="Pfam" id="PF19789"/>
    </source>
</evidence>
<keyword evidence="3" id="KW-1185">Reference proteome</keyword>
<dbReference type="InterPro" id="IPR046240">
    <property type="entry name" value="DUF6273"/>
</dbReference>
<dbReference type="Proteomes" id="UP001565283">
    <property type="component" value="Unassembled WGS sequence"/>
</dbReference>
<proteinExistence type="predicted"/>
<organism evidence="2 3">
    <name type="scientific">Lactococcus ileimucosae</name>
    <dbReference type="NCBI Taxonomy" id="2941329"/>
    <lineage>
        <taxon>Bacteria</taxon>
        <taxon>Bacillati</taxon>
        <taxon>Bacillota</taxon>
        <taxon>Bacilli</taxon>
        <taxon>Lactobacillales</taxon>
        <taxon>Streptococcaceae</taxon>
        <taxon>Lactococcus</taxon>
    </lineage>
</organism>
<protein>
    <recommendedName>
        <fullName evidence="1">DUF6273 domain-containing protein</fullName>
    </recommendedName>
</protein>
<gene>
    <name evidence="2" type="ORF">AALA52_08230</name>
</gene>
<evidence type="ECO:0000313" key="3">
    <source>
        <dbReference type="Proteomes" id="UP001565283"/>
    </source>
</evidence>
<dbReference type="RefSeq" id="WP_369948666.1">
    <property type="nucleotide sequence ID" value="NZ_JBCLSH010000034.1"/>
</dbReference>
<comment type="caution">
    <text evidence="2">The sequence shown here is derived from an EMBL/GenBank/DDBJ whole genome shotgun (WGS) entry which is preliminary data.</text>
</comment>
<dbReference type="Pfam" id="PF19789">
    <property type="entry name" value="DUF6273"/>
    <property type="match status" value="1"/>
</dbReference>
<dbReference type="EMBL" id="JBCLSH010000034">
    <property type="protein sequence ID" value="MEY8444214.1"/>
    <property type="molecule type" value="Genomic_DNA"/>
</dbReference>